<dbReference type="PANTHER" id="PTHR11319:SF35">
    <property type="entry name" value="OUTER MEMBRANE PROTEIN PMPC-RELATED"/>
    <property type="match status" value="1"/>
</dbReference>
<evidence type="ECO:0000313" key="2">
    <source>
        <dbReference type="EMBL" id="PHN04518.1"/>
    </source>
</evidence>
<proteinExistence type="predicted"/>
<name>A0A2D0N7Z4_FLAN2</name>
<dbReference type="Gene3D" id="2.160.20.10">
    <property type="entry name" value="Single-stranded right-handed beta-helix, Pectin lyase-like"/>
    <property type="match status" value="1"/>
</dbReference>
<dbReference type="OrthoDB" id="1491394at2"/>
<dbReference type="InterPro" id="IPR059226">
    <property type="entry name" value="Choice_anch_Q_dom"/>
</dbReference>
<evidence type="ECO:0000256" key="1">
    <source>
        <dbReference type="SAM" id="SignalP"/>
    </source>
</evidence>
<feature type="signal peptide" evidence="1">
    <location>
        <begin position="1"/>
        <end position="21"/>
    </location>
</feature>
<keyword evidence="3" id="KW-1185">Reference proteome</keyword>
<dbReference type="EMBL" id="PDUD01000025">
    <property type="protein sequence ID" value="PHN04518.1"/>
    <property type="molecule type" value="Genomic_DNA"/>
</dbReference>
<dbReference type="Proteomes" id="UP000223913">
    <property type="component" value="Unassembled WGS sequence"/>
</dbReference>
<gene>
    <name evidence="2" type="ORF">CRP01_21165</name>
</gene>
<protein>
    <recommendedName>
        <fullName evidence="4">Right handed beta helix domain-containing protein</fullName>
    </recommendedName>
</protein>
<dbReference type="AlphaFoldDB" id="A0A2D0N7Z4"/>
<dbReference type="RefSeq" id="WP_099152092.1">
    <property type="nucleotide sequence ID" value="NZ_PDUD01000025.1"/>
</dbReference>
<keyword evidence="1" id="KW-0732">Signal</keyword>
<accession>A0A2D0N7Z4</accession>
<feature type="chain" id="PRO_5013311102" description="Right handed beta helix domain-containing protein" evidence="1">
    <location>
        <begin position="22"/>
        <end position="832"/>
    </location>
</feature>
<dbReference type="NCBIfam" id="NF041518">
    <property type="entry name" value="choice_anch_Q"/>
    <property type="match status" value="1"/>
</dbReference>
<organism evidence="2 3">
    <name type="scientific">Flavilitoribacter nigricans (strain ATCC 23147 / DSM 23189 / NBRC 102662 / NCIMB 1420 / SS-2)</name>
    <name type="common">Lewinella nigricans</name>
    <dbReference type="NCBI Taxonomy" id="1122177"/>
    <lineage>
        <taxon>Bacteria</taxon>
        <taxon>Pseudomonadati</taxon>
        <taxon>Bacteroidota</taxon>
        <taxon>Saprospiria</taxon>
        <taxon>Saprospirales</taxon>
        <taxon>Lewinellaceae</taxon>
        <taxon>Flavilitoribacter</taxon>
    </lineage>
</organism>
<evidence type="ECO:0008006" key="4">
    <source>
        <dbReference type="Google" id="ProtNLM"/>
    </source>
</evidence>
<dbReference type="SUPFAM" id="SSF51126">
    <property type="entry name" value="Pectin lyase-like"/>
    <property type="match status" value="2"/>
</dbReference>
<dbReference type="InterPro" id="IPR012334">
    <property type="entry name" value="Pectin_lyas_fold"/>
</dbReference>
<sequence length="832" mass="90616">MKIKCLLIGLLWSSMVAVAPAKVIYVNKYATGANTGLNWTDAYQDLQSALGDAVAGDEIWLVAGDYRPTDGTDRYQTFALPTGVALYGGFAGGEVSREERDWSAYPTFLNGDIGIPGDHRDNSYSVLTITDPDEFTIVDGVEIHNGSANDQEIGTPPYDPARIGGGILISTTATESDYRLTIRNTRFFNNYAEFGGAVYGDGRNRNNIGIAFIDCTFELNQAGTGSGYMTTLGNTGPQGIEFVGCTFFNNSSINQGLLFILTDTEQPGKLTIRNSAFLENESDLIFAKGVASDHTLEVIVENTTFRSNISANSGFNLFRASSPSLNVLLDDLVFRGNEGYNQLIALGEPDTVRIIRSSFVGNDVITLMEGRPRYFRAEDCRISQNTLSGRAIRMEGIEVALLDCVLEDNEALTLVDLNESPAGDTHYPEGSDTEIKNCTIRGNVAHTLLSVVGDTLRAESLLIADTESSGAGAIAFSPAHGQVVNSLFVRPELVPGKEALYSSQARSELDLINCTFYNYIDSETGTVLFREENRDDDATVQIRLLNSILWDQMQEEHSLFLLQNAELSIAYSLLRSENCEDLFRTEPTRYGDPFPTGVNCGEGLILGTPPRFVAPASANFRLEACSPAVNTGNNALLPATLTTDLAGATRKVYESVDLGAYEYQGDIPVLEVETEIVPASAEVGNDGSIAVIAVNGGTPEYTYSWSTGDTAERLDGLAPGTYGLTLTDTNNCSQEFELVVDVASPVIDPVTTWGAVLYPNPVSLEQPGRLQLTDAQITGLRLISLQKQVIWERNWPVGQLQEELPVPEKRGVYLLELTDRDGRRGYLRWIVQ</sequence>
<reference evidence="2 3" key="1">
    <citation type="submission" date="2017-10" db="EMBL/GenBank/DDBJ databases">
        <title>The draft genome sequence of Lewinella nigricans NBRC 102662.</title>
        <authorList>
            <person name="Wang K."/>
        </authorList>
    </citation>
    <scope>NUCLEOTIDE SEQUENCE [LARGE SCALE GENOMIC DNA]</scope>
    <source>
        <strain evidence="2 3">NBRC 102662</strain>
    </source>
</reference>
<dbReference type="PANTHER" id="PTHR11319">
    <property type="entry name" value="G PROTEIN-COUPLED RECEPTOR-RELATED"/>
    <property type="match status" value="1"/>
</dbReference>
<comment type="caution">
    <text evidence="2">The sequence shown here is derived from an EMBL/GenBank/DDBJ whole genome shotgun (WGS) entry which is preliminary data.</text>
</comment>
<evidence type="ECO:0000313" key="3">
    <source>
        <dbReference type="Proteomes" id="UP000223913"/>
    </source>
</evidence>
<dbReference type="InterPro" id="IPR011050">
    <property type="entry name" value="Pectin_lyase_fold/virulence"/>
</dbReference>